<dbReference type="RefSeq" id="WP_326620928.1">
    <property type="nucleotide sequence ID" value="NZ_CP109106.1"/>
</dbReference>
<proteinExistence type="predicted"/>
<organism evidence="2 3">
    <name type="scientific">Streptomyces decoyicus</name>
    <dbReference type="NCBI Taxonomy" id="249567"/>
    <lineage>
        <taxon>Bacteria</taxon>
        <taxon>Bacillati</taxon>
        <taxon>Actinomycetota</taxon>
        <taxon>Actinomycetes</taxon>
        <taxon>Kitasatosporales</taxon>
        <taxon>Streptomycetaceae</taxon>
        <taxon>Streptomyces</taxon>
    </lineage>
</organism>
<dbReference type="Proteomes" id="UP001344251">
    <property type="component" value="Chromosome"/>
</dbReference>
<keyword evidence="3" id="KW-1185">Reference proteome</keyword>
<evidence type="ECO:0000313" key="3">
    <source>
        <dbReference type="Proteomes" id="UP001344251"/>
    </source>
</evidence>
<feature type="compositionally biased region" description="Low complexity" evidence="1">
    <location>
        <begin position="11"/>
        <end position="21"/>
    </location>
</feature>
<evidence type="ECO:0000313" key="2">
    <source>
        <dbReference type="EMBL" id="WSB71329.1"/>
    </source>
</evidence>
<feature type="compositionally biased region" description="Basic and acidic residues" evidence="1">
    <location>
        <begin position="29"/>
        <end position="43"/>
    </location>
</feature>
<gene>
    <name evidence="2" type="ORF">OG863_27170</name>
</gene>
<feature type="region of interest" description="Disordered" evidence="1">
    <location>
        <begin position="1"/>
        <end position="56"/>
    </location>
</feature>
<accession>A0ABZ1FMZ6</accession>
<dbReference type="EMBL" id="CP109106">
    <property type="protein sequence ID" value="WSB71329.1"/>
    <property type="molecule type" value="Genomic_DNA"/>
</dbReference>
<sequence>MEDNAEGGGAAKADAPDGPEAVDQAGEATHADREEFIPIDAKHLAQISPRRRKSGG</sequence>
<feature type="compositionally biased region" description="Gly residues" evidence="1">
    <location>
        <begin position="1"/>
        <end position="10"/>
    </location>
</feature>
<name>A0ABZ1FMZ6_9ACTN</name>
<reference evidence="2 3" key="1">
    <citation type="submission" date="2022-10" db="EMBL/GenBank/DDBJ databases">
        <title>The complete genomes of actinobacterial strains from the NBC collection.</title>
        <authorList>
            <person name="Joergensen T.S."/>
            <person name="Alvarez Arevalo M."/>
            <person name="Sterndorff E.B."/>
            <person name="Faurdal D."/>
            <person name="Vuksanovic O."/>
            <person name="Mourched A.-S."/>
            <person name="Charusanti P."/>
            <person name="Shaw S."/>
            <person name="Blin K."/>
            <person name="Weber T."/>
        </authorList>
    </citation>
    <scope>NUCLEOTIDE SEQUENCE [LARGE SCALE GENOMIC DNA]</scope>
    <source>
        <strain evidence="2 3">NBC 01774</strain>
    </source>
</reference>
<evidence type="ECO:0000256" key="1">
    <source>
        <dbReference type="SAM" id="MobiDB-lite"/>
    </source>
</evidence>
<protein>
    <submittedName>
        <fullName evidence="2">Uncharacterized protein</fullName>
    </submittedName>
</protein>